<organism evidence="2">
    <name type="scientific">viral metagenome</name>
    <dbReference type="NCBI Taxonomy" id="1070528"/>
    <lineage>
        <taxon>unclassified sequences</taxon>
        <taxon>metagenomes</taxon>
        <taxon>organismal metagenomes</taxon>
    </lineage>
</organism>
<feature type="region of interest" description="Disordered" evidence="1">
    <location>
        <begin position="196"/>
        <end position="247"/>
    </location>
</feature>
<sequence length="262" mass="29754">MNCVINPCDIDNLSSSFTDQSNIPLNNAVKMYSLNYTSQNDLLLNNLLVFYKNNNNMEKMLKIITGDSKISLRIVDWFSTNYAKKHFTTYNICNEVNVSNSIVSSDTNSISTSSSSLKRFKVYVDYKLKLKAYSKKRFDPFCRWDRISIPYDDVKGTFIETTIGQLNFFKWALENKVVDYIEENYDEIEKDMNSYNSTSKRKTASNSNDSCSSGSATGSLSSVSSNSSVGSNTKTRKKREELSVSAAKSIKKEKVEIVVQFH</sequence>
<dbReference type="AlphaFoldDB" id="A0A6C0E2H3"/>
<dbReference type="EMBL" id="MN739730">
    <property type="protein sequence ID" value="QHT23244.1"/>
    <property type="molecule type" value="Genomic_DNA"/>
</dbReference>
<protein>
    <submittedName>
        <fullName evidence="2">Uncharacterized protein</fullName>
    </submittedName>
</protein>
<evidence type="ECO:0000313" key="2">
    <source>
        <dbReference type="EMBL" id="QHT23244.1"/>
    </source>
</evidence>
<reference evidence="2" key="1">
    <citation type="journal article" date="2020" name="Nature">
        <title>Giant virus diversity and host interactions through global metagenomics.</title>
        <authorList>
            <person name="Schulz F."/>
            <person name="Roux S."/>
            <person name="Paez-Espino D."/>
            <person name="Jungbluth S."/>
            <person name="Walsh D.A."/>
            <person name="Denef V.J."/>
            <person name="McMahon K.D."/>
            <person name="Konstantinidis K.T."/>
            <person name="Eloe-Fadrosh E.A."/>
            <person name="Kyrpides N.C."/>
            <person name="Woyke T."/>
        </authorList>
    </citation>
    <scope>NUCLEOTIDE SEQUENCE</scope>
    <source>
        <strain evidence="2">GVMAG-M-3300023179-116</strain>
    </source>
</reference>
<feature type="compositionally biased region" description="Low complexity" evidence="1">
    <location>
        <begin position="205"/>
        <end position="232"/>
    </location>
</feature>
<accession>A0A6C0E2H3</accession>
<dbReference type="InterPro" id="IPR055621">
    <property type="entry name" value="DUF7197"/>
</dbReference>
<proteinExistence type="predicted"/>
<name>A0A6C0E2H3_9ZZZZ</name>
<evidence type="ECO:0000256" key="1">
    <source>
        <dbReference type="SAM" id="MobiDB-lite"/>
    </source>
</evidence>
<dbReference type="Pfam" id="PF23827">
    <property type="entry name" value="DUF7197"/>
    <property type="match status" value="1"/>
</dbReference>